<protein>
    <recommendedName>
        <fullName evidence="7">Copper resistance protein D domain-containing protein</fullName>
    </recommendedName>
</protein>
<dbReference type="InterPro" id="IPR032694">
    <property type="entry name" value="CopC/D"/>
</dbReference>
<reference evidence="8" key="1">
    <citation type="journal article" date="2014" name="Int. J. Syst. Evol. Microbiol.">
        <title>Complete genome sequence of Corynebacterium casei LMG S-19264T (=DSM 44701T), isolated from a smear-ripened cheese.</title>
        <authorList>
            <consortium name="US DOE Joint Genome Institute (JGI-PGF)"/>
            <person name="Walter F."/>
            <person name="Albersmeier A."/>
            <person name="Kalinowski J."/>
            <person name="Ruckert C."/>
        </authorList>
    </citation>
    <scope>NUCLEOTIDE SEQUENCE</scope>
    <source>
        <strain evidence="8">KCTC 32296</strain>
    </source>
</reference>
<evidence type="ECO:0000256" key="5">
    <source>
        <dbReference type="ARBA" id="ARBA00023136"/>
    </source>
</evidence>
<dbReference type="Proteomes" id="UP000662572">
    <property type="component" value="Unassembled WGS sequence"/>
</dbReference>
<sequence>MELASLARFLQYAAASGLFGTAVFFIAFLPKQGDAAASRLGWPRPFLRACAIILLIGAALSLASQAAMMNGVSLSQLDWAAIDIVLTGTSWGAGIGARIGLGLFLLICLFTLPATQRLWWVSAVTGALIMISFAWTGHGAATEGRGAMTHLISDIAHLLAAALWIGALMAFLILLLTTNTQPAHHQKALYEALHGFSGMGTALVAVLVLSGVINSLFLIGLDRLSLITTSPYGLWLLAKLAIFIGMLVLAALNRFQLTPQFEGSLDHAQPGYVDDAVKALRHSLILETAAGMAVLVVVAVLGMLEPISAL</sequence>
<evidence type="ECO:0000256" key="1">
    <source>
        <dbReference type="ARBA" id="ARBA00004651"/>
    </source>
</evidence>
<dbReference type="AlphaFoldDB" id="A0A918Q3Q7"/>
<keyword evidence="3 6" id="KW-0812">Transmembrane</keyword>
<evidence type="ECO:0000259" key="7">
    <source>
        <dbReference type="Pfam" id="PF05425"/>
    </source>
</evidence>
<dbReference type="InterPro" id="IPR008457">
    <property type="entry name" value="Cu-R_CopD_dom"/>
</dbReference>
<dbReference type="Pfam" id="PF05425">
    <property type="entry name" value="CopD"/>
    <property type="match status" value="1"/>
</dbReference>
<proteinExistence type="predicted"/>
<keyword evidence="9" id="KW-1185">Reference proteome</keyword>
<keyword evidence="2" id="KW-1003">Cell membrane</keyword>
<evidence type="ECO:0000313" key="9">
    <source>
        <dbReference type="Proteomes" id="UP000662572"/>
    </source>
</evidence>
<feature type="transmembrane region" description="Helical" evidence="6">
    <location>
        <begin position="88"/>
        <end position="111"/>
    </location>
</feature>
<dbReference type="InterPro" id="IPR047689">
    <property type="entry name" value="CopD"/>
</dbReference>
<dbReference type="EMBL" id="BMZB01000001">
    <property type="protein sequence ID" value="GGZ31179.1"/>
    <property type="molecule type" value="Genomic_DNA"/>
</dbReference>
<evidence type="ECO:0000313" key="8">
    <source>
        <dbReference type="EMBL" id="GGZ31179.1"/>
    </source>
</evidence>
<feature type="domain" description="Copper resistance protein D" evidence="7">
    <location>
        <begin position="191"/>
        <end position="301"/>
    </location>
</feature>
<feature type="transmembrane region" description="Helical" evidence="6">
    <location>
        <begin position="284"/>
        <end position="304"/>
    </location>
</feature>
<feature type="transmembrane region" description="Helical" evidence="6">
    <location>
        <begin position="49"/>
        <end position="68"/>
    </location>
</feature>
<dbReference type="GO" id="GO:0006825">
    <property type="term" value="P:copper ion transport"/>
    <property type="evidence" value="ECO:0007669"/>
    <property type="project" value="InterPro"/>
</dbReference>
<gene>
    <name evidence="8" type="ORF">GCM10011273_17170</name>
</gene>
<feature type="transmembrane region" description="Helical" evidence="6">
    <location>
        <begin position="232"/>
        <end position="252"/>
    </location>
</feature>
<comment type="subcellular location">
    <subcellularLocation>
        <location evidence="1">Cell membrane</location>
        <topology evidence="1">Multi-pass membrane protein</topology>
    </subcellularLocation>
</comment>
<reference evidence="8" key="2">
    <citation type="submission" date="2020-09" db="EMBL/GenBank/DDBJ databases">
        <authorList>
            <person name="Sun Q."/>
            <person name="Kim S."/>
        </authorList>
    </citation>
    <scope>NUCLEOTIDE SEQUENCE</scope>
    <source>
        <strain evidence="8">KCTC 32296</strain>
    </source>
</reference>
<dbReference type="RefSeq" id="WP_189485933.1">
    <property type="nucleotide sequence ID" value="NZ_BMZB01000001.1"/>
</dbReference>
<feature type="transmembrane region" description="Helical" evidence="6">
    <location>
        <begin position="118"/>
        <end position="135"/>
    </location>
</feature>
<name>A0A918Q3Q7_9CAUL</name>
<evidence type="ECO:0000256" key="3">
    <source>
        <dbReference type="ARBA" id="ARBA00022692"/>
    </source>
</evidence>
<evidence type="ECO:0000256" key="4">
    <source>
        <dbReference type="ARBA" id="ARBA00022989"/>
    </source>
</evidence>
<keyword evidence="4 6" id="KW-1133">Transmembrane helix</keyword>
<dbReference type="GO" id="GO:0005886">
    <property type="term" value="C:plasma membrane"/>
    <property type="evidence" value="ECO:0007669"/>
    <property type="project" value="UniProtKB-SubCell"/>
</dbReference>
<dbReference type="PANTHER" id="PTHR34820:SF4">
    <property type="entry name" value="INNER MEMBRANE PROTEIN YEBZ"/>
    <property type="match status" value="1"/>
</dbReference>
<feature type="transmembrane region" description="Helical" evidence="6">
    <location>
        <begin position="196"/>
        <end position="220"/>
    </location>
</feature>
<accession>A0A918Q3Q7</accession>
<evidence type="ECO:0000256" key="6">
    <source>
        <dbReference type="SAM" id="Phobius"/>
    </source>
</evidence>
<dbReference type="PANTHER" id="PTHR34820">
    <property type="entry name" value="INNER MEMBRANE PROTEIN YEBZ"/>
    <property type="match status" value="1"/>
</dbReference>
<feature type="transmembrane region" description="Helical" evidence="6">
    <location>
        <begin position="155"/>
        <end position="176"/>
    </location>
</feature>
<organism evidence="8 9">
    <name type="scientific">Asticcacaulis endophyticus</name>
    <dbReference type="NCBI Taxonomy" id="1395890"/>
    <lineage>
        <taxon>Bacteria</taxon>
        <taxon>Pseudomonadati</taxon>
        <taxon>Pseudomonadota</taxon>
        <taxon>Alphaproteobacteria</taxon>
        <taxon>Caulobacterales</taxon>
        <taxon>Caulobacteraceae</taxon>
        <taxon>Asticcacaulis</taxon>
    </lineage>
</organism>
<evidence type="ECO:0000256" key="2">
    <source>
        <dbReference type="ARBA" id="ARBA00022475"/>
    </source>
</evidence>
<dbReference type="NCBIfam" id="NF033808">
    <property type="entry name" value="copper_CopD"/>
    <property type="match status" value="1"/>
</dbReference>
<comment type="caution">
    <text evidence="8">The sequence shown here is derived from an EMBL/GenBank/DDBJ whole genome shotgun (WGS) entry which is preliminary data.</text>
</comment>
<feature type="transmembrane region" description="Helical" evidence="6">
    <location>
        <begin position="12"/>
        <end position="29"/>
    </location>
</feature>
<keyword evidence="5 6" id="KW-0472">Membrane</keyword>